<dbReference type="GO" id="GO:0006465">
    <property type="term" value="P:signal peptide processing"/>
    <property type="evidence" value="ECO:0007669"/>
    <property type="project" value="UniProtKB-UniRule"/>
</dbReference>
<accession>A0A927Q315</accession>
<feature type="compositionally biased region" description="Polar residues" evidence="2">
    <location>
        <begin position="1"/>
        <end position="14"/>
    </location>
</feature>
<name>A0A927Q315_9ACTN</name>
<proteinExistence type="predicted"/>
<feature type="region of interest" description="Disordered" evidence="2">
    <location>
        <begin position="1"/>
        <end position="20"/>
    </location>
</feature>
<dbReference type="GO" id="GO:0016020">
    <property type="term" value="C:membrane"/>
    <property type="evidence" value="ECO:0007669"/>
    <property type="project" value="UniProtKB-UniRule"/>
</dbReference>
<feature type="compositionally biased region" description="Low complexity" evidence="2">
    <location>
        <begin position="182"/>
        <end position="194"/>
    </location>
</feature>
<reference evidence="4" key="1">
    <citation type="submission" date="2020-09" db="EMBL/GenBank/DDBJ databases">
        <title>Nocardioides sp. strain MJB4 16S ribosomal RNA gene Genome sequencing and assembly.</title>
        <authorList>
            <person name="Kim I."/>
        </authorList>
    </citation>
    <scope>NUCLEOTIDE SEQUENCE</scope>
    <source>
        <strain evidence="4">MJB4</strain>
    </source>
</reference>
<dbReference type="GO" id="GO:0009003">
    <property type="term" value="F:signal peptidase activity"/>
    <property type="evidence" value="ECO:0007669"/>
    <property type="project" value="UniProtKB-EC"/>
</dbReference>
<evidence type="ECO:0000313" key="5">
    <source>
        <dbReference type="Proteomes" id="UP000616839"/>
    </source>
</evidence>
<evidence type="ECO:0000313" key="4">
    <source>
        <dbReference type="EMBL" id="MBD8870914.1"/>
    </source>
</evidence>
<comment type="caution">
    <text evidence="4">The sequence shown here is derived from an EMBL/GenBank/DDBJ whole genome shotgun (WGS) entry which is preliminary data.</text>
</comment>
<evidence type="ECO:0000256" key="3">
    <source>
        <dbReference type="SAM" id="Phobius"/>
    </source>
</evidence>
<organism evidence="4 5">
    <name type="scientific">Nocardioides donggukensis</name>
    <dbReference type="NCBI Taxonomy" id="2774019"/>
    <lineage>
        <taxon>Bacteria</taxon>
        <taxon>Bacillati</taxon>
        <taxon>Actinomycetota</taxon>
        <taxon>Actinomycetes</taxon>
        <taxon>Propionibacteriales</taxon>
        <taxon>Nocardioidaceae</taxon>
        <taxon>Nocardioides</taxon>
    </lineage>
</organism>
<dbReference type="NCBIfam" id="TIGR02228">
    <property type="entry name" value="sigpep_I_arch"/>
    <property type="match status" value="1"/>
</dbReference>
<dbReference type="InterPro" id="IPR001733">
    <property type="entry name" value="Peptidase_S26B"/>
</dbReference>
<keyword evidence="3" id="KW-0472">Membrane</keyword>
<dbReference type="Proteomes" id="UP000616839">
    <property type="component" value="Unassembled WGS sequence"/>
</dbReference>
<feature type="region of interest" description="Disordered" evidence="2">
    <location>
        <begin position="267"/>
        <end position="290"/>
    </location>
</feature>
<feature type="region of interest" description="Disordered" evidence="2">
    <location>
        <begin position="182"/>
        <end position="217"/>
    </location>
</feature>
<evidence type="ECO:0000256" key="2">
    <source>
        <dbReference type="SAM" id="MobiDB-lite"/>
    </source>
</evidence>
<evidence type="ECO:0000256" key="1">
    <source>
        <dbReference type="NCBIfam" id="TIGR02228"/>
    </source>
</evidence>
<dbReference type="CDD" id="cd06462">
    <property type="entry name" value="Peptidase_S24_S26"/>
    <property type="match status" value="1"/>
</dbReference>
<keyword evidence="5" id="KW-1185">Reference proteome</keyword>
<feature type="compositionally biased region" description="Low complexity" evidence="2">
    <location>
        <begin position="201"/>
        <end position="216"/>
    </location>
</feature>
<sequence>MTTTSATSTRSPGSPETAAPLRTRLPGLLREAALTAGAVAGVLCVLVALAAVTLDLRLVVFRSGSMAPAIETGALAVSRTVPATDLAVGDVVTVLTKGDVRVTHRIEDVALSGDQASLVLRGDANRVVDSDVYVVREADRVLFDIPRAGYVATWLSGPVGMFGGGALAAVALVIAFGRRAPLPGSEQGSEPGSGTDPEPGPEAGPETGPGMEPEQGLAHRPTDLVDAVPAEVAVPIGPTTTGWRPSEPDQDWLPADWDAVLQQWSEEADATGTESGDSGGTGEPGGPRRDLRKPLAVVVCAVALGLALLPAPRQTEAFYTDSAGATSGTFSRAVATPPAPRITGCTVSNGNQTTSIDWTSSVNPSSFEIRYTDDLYPPQSITPGTVRSAELVAGLNNVAGSFWLVAIVPGGESAASNLVVFSGNGTRRVCVPAPVSLP</sequence>
<keyword evidence="3" id="KW-0812">Transmembrane</keyword>
<dbReference type="EC" id="3.4.21.89" evidence="1"/>
<dbReference type="EMBL" id="JACYXZ010000004">
    <property type="protein sequence ID" value="MBD8870914.1"/>
    <property type="molecule type" value="Genomic_DNA"/>
</dbReference>
<dbReference type="GO" id="GO:0004252">
    <property type="term" value="F:serine-type endopeptidase activity"/>
    <property type="evidence" value="ECO:0007669"/>
    <property type="project" value="UniProtKB-UniRule"/>
</dbReference>
<dbReference type="AlphaFoldDB" id="A0A927Q315"/>
<dbReference type="RefSeq" id="WP_192144243.1">
    <property type="nucleotide sequence ID" value="NZ_JACYXZ010000004.1"/>
</dbReference>
<feature type="transmembrane region" description="Helical" evidence="3">
    <location>
        <begin position="32"/>
        <end position="54"/>
    </location>
</feature>
<keyword evidence="3" id="KW-1133">Transmembrane helix</keyword>
<protein>
    <recommendedName>
        <fullName evidence="1">Signal peptidase I</fullName>
        <ecNumber evidence="1">3.4.21.89</ecNumber>
    </recommendedName>
</protein>
<gene>
    <name evidence="4" type="ORF">IE331_14895</name>
</gene>
<keyword evidence="4" id="KW-0378">Hydrolase</keyword>